<sequence length="177" mass="19656">MRIFWWLLLPLLAWGFEGTLVQIVDGDTVVLKDAKGSQTICQLGFLDAPEDRANDRLVAQATRCNLPQSSLKQAGQEATAFIKATLVLGETYTYELLSPKNNSWAHCLIHIPKAAHAQLHPTINGVMLDQGFGAFFPLGKQSPHANEMEKFAKAAHKEVRGLWKTHPRIMECLSPIP</sequence>
<keyword evidence="2" id="KW-1185">Reference proteome</keyword>
<proteinExistence type="predicted"/>
<reference evidence="1 2" key="3">
    <citation type="submission" date="2021-02" db="EMBL/GenBank/DDBJ databases">
        <authorList>
            <person name="Merkel A.Y."/>
        </authorList>
    </citation>
    <scope>NUCLEOTIDE SEQUENCE [LARGE SCALE GENOMIC DNA]</scope>
    <source>
        <strain evidence="1 2">T05b</strain>
    </source>
</reference>
<organism evidence="1 2">
    <name type="scientific">Sulfurospirillum tamanense</name>
    <dbReference type="NCBI Taxonomy" id="2813362"/>
    <lineage>
        <taxon>Bacteria</taxon>
        <taxon>Pseudomonadati</taxon>
        <taxon>Campylobacterota</taxon>
        <taxon>Epsilonproteobacteria</taxon>
        <taxon>Campylobacterales</taxon>
        <taxon>Sulfurospirillaceae</taxon>
        <taxon>Sulfurospirillum</taxon>
    </lineage>
</organism>
<dbReference type="SUPFAM" id="SSF50199">
    <property type="entry name" value="Staphylococcal nuclease"/>
    <property type="match status" value="1"/>
</dbReference>
<comment type="caution">
    <text evidence="1">The sequence shown here is derived from an EMBL/GenBank/DDBJ whole genome shotgun (WGS) entry which is preliminary data.</text>
</comment>
<dbReference type="Proteomes" id="UP000703590">
    <property type="component" value="Unassembled WGS sequence"/>
</dbReference>
<protein>
    <submittedName>
        <fullName evidence="1">Thermonuclease family protein</fullName>
    </submittedName>
</protein>
<name>A0ABS2WNN5_9BACT</name>
<gene>
    <name evidence="1" type="ORF">JWV37_00750</name>
</gene>
<dbReference type="InterPro" id="IPR035437">
    <property type="entry name" value="SNase_OB-fold_sf"/>
</dbReference>
<reference evidence="2" key="1">
    <citation type="submission" date="2021-02" db="EMBL/GenBank/DDBJ databases">
        <title>Sulfurospirillum tamanensis sp. nov.</title>
        <authorList>
            <person name="Merkel A.Y."/>
        </authorList>
    </citation>
    <scope>NUCLEOTIDE SEQUENCE [LARGE SCALE GENOMIC DNA]</scope>
    <source>
        <strain evidence="2">T05b</strain>
    </source>
</reference>
<dbReference type="RefSeq" id="WP_205457729.1">
    <property type="nucleotide sequence ID" value="NZ_JAFHKK010000001.1"/>
</dbReference>
<evidence type="ECO:0000313" key="2">
    <source>
        <dbReference type="Proteomes" id="UP000703590"/>
    </source>
</evidence>
<accession>A0ABS2WNN5</accession>
<dbReference type="EMBL" id="JAFHKK010000001">
    <property type="protein sequence ID" value="MBN2963296.1"/>
    <property type="molecule type" value="Genomic_DNA"/>
</dbReference>
<dbReference type="Gene3D" id="2.40.50.90">
    <property type="match status" value="1"/>
</dbReference>
<evidence type="ECO:0000313" key="1">
    <source>
        <dbReference type="EMBL" id="MBN2963296.1"/>
    </source>
</evidence>
<reference evidence="1 2" key="2">
    <citation type="submission" date="2021-02" db="EMBL/GenBank/DDBJ databases">
        <title>Sulfurospirillum tamanensis sp. nov.</title>
        <authorList>
            <person name="Frolova A."/>
            <person name="Merkel A."/>
            <person name="Slobodkin A."/>
        </authorList>
    </citation>
    <scope>NUCLEOTIDE SEQUENCE [LARGE SCALE GENOMIC DNA]</scope>
    <source>
        <strain evidence="1 2">T05b</strain>
    </source>
</reference>